<keyword evidence="2" id="KW-1185">Reference proteome</keyword>
<evidence type="ECO:0000313" key="1">
    <source>
        <dbReference type="EMBL" id="KAF8890553.1"/>
    </source>
</evidence>
<gene>
    <name evidence="1" type="ORF">CPB84DRAFT_1398182</name>
</gene>
<protein>
    <submittedName>
        <fullName evidence="1">Uncharacterized protein</fullName>
    </submittedName>
</protein>
<organism evidence="1 2">
    <name type="scientific">Gymnopilus junonius</name>
    <name type="common">Spectacular rustgill mushroom</name>
    <name type="synonym">Gymnopilus spectabilis subsp. junonius</name>
    <dbReference type="NCBI Taxonomy" id="109634"/>
    <lineage>
        <taxon>Eukaryota</taxon>
        <taxon>Fungi</taxon>
        <taxon>Dikarya</taxon>
        <taxon>Basidiomycota</taxon>
        <taxon>Agaricomycotina</taxon>
        <taxon>Agaricomycetes</taxon>
        <taxon>Agaricomycetidae</taxon>
        <taxon>Agaricales</taxon>
        <taxon>Agaricineae</taxon>
        <taxon>Hymenogastraceae</taxon>
        <taxon>Gymnopilus</taxon>
    </lineage>
</organism>
<dbReference type="Proteomes" id="UP000724874">
    <property type="component" value="Unassembled WGS sequence"/>
</dbReference>
<dbReference type="Gene3D" id="2.60.120.260">
    <property type="entry name" value="Galactose-binding domain-like"/>
    <property type="match status" value="1"/>
</dbReference>
<proteinExistence type="predicted"/>
<dbReference type="AlphaFoldDB" id="A0A9P5TK24"/>
<dbReference type="EMBL" id="JADNYJ010000075">
    <property type="protein sequence ID" value="KAF8890553.1"/>
    <property type="molecule type" value="Genomic_DNA"/>
</dbReference>
<evidence type="ECO:0000313" key="2">
    <source>
        <dbReference type="Proteomes" id="UP000724874"/>
    </source>
</evidence>
<name>A0A9P5TK24_GYMJU</name>
<dbReference type="OrthoDB" id="2576334at2759"/>
<reference evidence="1" key="1">
    <citation type="submission" date="2020-11" db="EMBL/GenBank/DDBJ databases">
        <authorList>
            <consortium name="DOE Joint Genome Institute"/>
            <person name="Ahrendt S."/>
            <person name="Riley R."/>
            <person name="Andreopoulos W."/>
            <person name="LaButti K."/>
            <person name="Pangilinan J."/>
            <person name="Ruiz-duenas F.J."/>
            <person name="Barrasa J.M."/>
            <person name="Sanchez-Garcia M."/>
            <person name="Camarero S."/>
            <person name="Miyauchi S."/>
            <person name="Serrano A."/>
            <person name="Linde D."/>
            <person name="Babiker R."/>
            <person name="Drula E."/>
            <person name="Ayuso-Fernandez I."/>
            <person name="Pacheco R."/>
            <person name="Padilla G."/>
            <person name="Ferreira P."/>
            <person name="Barriuso J."/>
            <person name="Kellner H."/>
            <person name="Castanera R."/>
            <person name="Alfaro M."/>
            <person name="Ramirez L."/>
            <person name="Pisabarro A.G."/>
            <person name="Kuo A."/>
            <person name="Tritt A."/>
            <person name="Lipzen A."/>
            <person name="He G."/>
            <person name="Yan M."/>
            <person name="Ng V."/>
            <person name="Cullen D."/>
            <person name="Martin F."/>
            <person name="Rosso M.-N."/>
            <person name="Henrissat B."/>
            <person name="Hibbett D."/>
            <person name="Martinez A.T."/>
            <person name="Grigoriev I.V."/>
        </authorList>
    </citation>
    <scope>NUCLEOTIDE SEQUENCE</scope>
    <source>
        <strain evidence="1">AH 44721</strain>
    </source>
</reference>
<comment type="caution">
    <text evidence="1">The sequence shown here is derived from an EMBL/GenBank/DDBJ whole genome shotgun (WGS) entry which is preliminary data.</text>
</comment>
<accession>A0A9P5TK24</accession>
<sequence length="295" mass="31514">MPSSSTDPAPLNITISDDSPTLNYLPYRDGPLTGGWNVTCPGSDDSTWFPQSFCVGPSSHRTSFVGASVSVQFVGTAAYFYGTAPSGSYVLQVDNQVVSSPNSPPGLLAKAEGLTYGQHTAYFNVTQSNVVSVSEVVLTIGVGAGGSPGVNRTIIPFTADATLNPLFSYTATWFTDLPGTIGAVGNTFYPRQHTDQAGASVSFTLNETSAFFIYCLVNVDLGPFTVTVQPPSDLGPAVTTTFNSSSRWISLDQVMFWQSGLDRNRQYSVTITNEGQGDAPWWDFSHIDVIDGEPR</sequence>